<dbReference type="EMBL" id="JAYMYJ010000094">
    <property type="protein sequence ID" value="MEB4591336.1"/>
    <property type="molecule type" value="Genomic_DNA"/>
</dbReference>
<dbReference type="GO" id="GO:0006508">
    <property type="term" value="P:proteolysis"/>
    <property type="evidence" value="ECO:0007669"/>
    <property type="project" value="UniProtKB-KW"/>
</dbReference>
<accession>A0ABU6CXP4</accession>
<dbReference type="InterPro" id="IPR000671">
    <property type="entry name" value="Peptidase_A31"/>
</dbReference>
<keyword evidence="1" id="KW-0378">Hydrolase</keyword>
<dbReference type="GO" id="GO:0008233">
    <property type="term" value="F:peptidase activity"/>
    <property type="evidence" value="ECO:0007669"/>
    <property type="project" value="UniProtKB-KW"/>
</dbReference>
<dbReference type="PANTHER" id="PTHR30302">
    <property type="entry name" value="HYDROGENASE 1 MATURATION PROTEASE"/>
    <property type="match status" value="1"/>
</dbReference>
<dbReference type="Proteomes" id="UP001308005">
    <property type="component" value="Unassembled WGS sequence"/>
</dbReference>
<evidence type="ECO:0000313" key="1">
    <source>
        <dbReference type="EMBL" id="MEB4591336.1"/>
    </source>
</evidence>
<dbReference type="InterPro" id="IPR023430">
    <property type="entry name" value="Pept_HybD-like_dom_sf"/>
</dbReference>
<gene>
    <name evidence="1" type="ORF">VSS37_10130</name>
</gene>
<dbReference type="PANTHER" id="PTHR30302:SF5">
    <property type="entry name" value="SLR1876 PROTEIN"/>
    <property type="match status" value="1"/>
</dbReference>
<sequence>MTEVAPLLLFGYGNPGRGDDALGILAAEAVAALQLPGVECLTDMQLQVEHITDLLGRRRILFVDADVSCAAPYALEDLNAQQDGSYTSHAQTPAALLHTFRQVYGRDAPPAQVLRIRGYHFALGEGLSAQAAQNLEAAIALAGQWLREADLPITLRQNNGASAPII</sequence>
<dbReference type="CDD" id="cd06066">
    <property type="entry name" value="H2MP_NAD-link-bidir"/>
    <property type="match status" value="1"/>
</dbReference>
<proteinExistence type="predicted"/>
<organism evidence="1 2">
    <name type="scientific">Candidatus Thiothrix phosphatis</name>
    <dbReference type="NCBI Taxonomy" id="3112415"/>
    <lineage>
        <taxon>Bacteria</taxon>
        <taxon>Pseudomonadati</taxon>
        <taxon>Pseudomonadota</taxon>
        <taxon>Gammaproteobacteria</taxon>
        <taxon>Thiotrichales</taxon>
        <taxon>Thiotrichaceae</taxon>
        <taxon>Thiothrix</taxon>
    </lineage>
</organism>
<keyword evidence="1" id="KW-0645">Protease</keyword>
<protein>
    <submittedName>
        <fullName evidence="1">Hydrogenase maturation protease</fullName>
    </submittedName>
</protein>
<dbReference type="SUPFAM" id="SSF53163">
    <property type="entry name" value="HybD-like"/>
    <property type="match status" value="1"/>
</dbReference>
<comment type="caution">
    <text evidence="1">The sequence shown here is derived from an EMBL/GenBank/DDBJ whole genome shotgun (WGS) entry which is preliminary data.</text>
</comment>
<dbReference type="NCBIfam" id="TIGR00072">
    <property type="entry name" value="hydrog_prot"/>
    <property type="match status" value="1"/>
</dbReference>
<reference evidence="1 2" key="2">
    <citation type="submission" date="2024-01" db="EMBL/GenBank/DDBJ databases">
        <authorList>
            <person name="Xie X."/>
        </authorList>
    </citation>
    <scope>NUCLEOTIDE SEQUENCE [LARGE SCALE GENOMIC DNA]</scope>
    <source>
        <strain evidence="1">SCUT-1</strain>
    </source>
</reference>
<reference evidence="2" key="1">
    <citation type="submission" date="2023-07" db="EMBL/GenBank/DDBJ databases">
        <title>The carbon used by Thiothrix.</title>
        <authorList>
            <person name="Chen L."/>
        </authorList>
    </citation>
    <scope>NUCLEOTIDE SEQUENCE [LARGE SCALE GENOMIC DNA]</scope>
</reference>
<dbReference type="Gene3D" id="3.40.50.1450">
    <property type="entry name" value="HybD-like"/>
    <property type="match status" value="1"/>
</dbReference>
<evidence type="ECO:0000313" key="2">
    <source>
        <dbReference type="Proteomes" id="UP001308005"/>
    </source>
</evidence>
<keyword evidence="2" id="KW-1185">Reference proteome</keyword>
<name>A0ABU6CXP4_9GAMM</name>
<dbReference type="RefSeq" id="WP_324694865.1">
    <property type="nucleotide sequence ID" value="NZ_JAYMYJ010000094.1"/>
</dbReference>